<sequence>VDLPSATVTITGEGPALGLKAAIPGATTECADLNLEKPSLKMPKADIKAPKVDISLPSVDVSLPQASVDLQAPEANLSLEGEAKIPEKHATKTKDGKFKMPKFGMPSFGWSSSREAKGTVAAEVDVSLDPQVTVPLGPAEVDMKLPDAEIHEPCFDISLDSSTSKEQEFRKSKTSAFRMPKISFSNSFKAHPQNQSECDISVSETLCSSLTEDTFSVPSESVGSKPFPDIKGESVSKNTKFRVPSISFSKAEVSSSKINMESSFQKGDITLTKYQINLTESPSKIAPLADENLSDFEILSEDVSEEQGGFKLEGKTTSAEIPFIDTEVTVKIPKFRKPKFRIRSKGKACESDIGSNVESEIYQGRITSDMTDPDTEKPAQISDVQLGVKLHKPSPEVVLDAPTVDPNLSPMEVTLPKLEAESHGPDLECKVEQEAVTGEKGTEEKENKFKSSKFKLPSFRWSPKKEAVAPSHTEEHLEGPTLSTLSEDMGSELTFPTPENQCIHDEFDTTEKDGEKAKTKKSQFTMPKISFPKIKGQKVQVSLPILETDISGSKQDKEDVSVQISENGSSGEGAGLGIRVPKVTVPTLEFSKPEAKAPKIEMDISMPTGEVTVPTCEDELTLKSAAANATLSTSDIKMIPESSLEVDINIQSVSKPKTEGVIESLEEKEIKLKEHEIKAEEVQTEEYQGWFKMPKFRIPAFGRSSVKEKKSDADTERSMEKAQATIPSAKVQTETSIPENTFSLPHAVAEITIGKEGIQKLGDSVKSSDVSLPKMEGDISTTDSRMNIPKTETYADIVKRSAEDHTSETTVSAAELSKSYPSETDKDKSSTNRFPTCTLTFPEHKGKSRDIEVPKVGSSMKLETSGVGCKPSTEIKGFEDYTNLPKSEADSAPESLRGTAEMQLQKPEGSIDLKSPALDHIEASAIIRGETVDQTQGVPEVSVRIPKLKIPRFTFRTLPIEADVLLSKVVTDPKGSSTDIEIVQLQASSAIPEEPGALEGGIQKAKSKILTLTEPDIKTAQMTATIESSLSSAGQDFHWSYIEGQEVSEKVEPEHVAIERCEIYTTEILKESEILSSEVKTATLGFSLLKTKLPESHSDLDVLVQQPSPTGGASVRKLTDAGESFGVAAQRAGSAELKLSDKPHRESEESRGKVSLTKLKTSTAEVKCSSKLEESFPDKSPEGITAASLSKDEDVVEAVEGEEKDITNEKEKTDSKRSPGRFKFWLPGIGFSSSGDETSTDAKPEIKKSVPEDVKPADISDDSSKQADKTGWFRFPKLGFTSPSKKAKSVDKEEVGHKEGRLSDEDSPTDKPDVFFDAQESLSPKEIGEGEKAEIDGASSIVTSSARTELILLEEEKDRKSNIVSYSYHVDTDVGMWVVESTQGPQVVEHGWVSVCPAADQKPDLCSVVESCTSQGIVNGWPVSAEKEGLSSAQLQSNVVPRPLPRETHNYEPALAMAKDDEEEYLTLLERVLLKGCLAEAAAAVFLAAALTSETPVFR</sequence>
<feature type="compositionally biased region" description="Basic and acidic residues" evidence="3">
    <location>
        <begin position="465"/>
        <end position="478"/>
    </location>
</feature>
<feature type="region of interest" description="Disordered" evidence="3">
    <location>
        <begin position="1171"/>
        <end position="1312"/>
    </location>
</feature>
<comment type="subcellular location">
    <subcellularLocation>
        <location evidence="1">Nucleus</location>
    </subcellularLocation>
</comment>
<dbReference type="Proteomes" id="UP000618051">
    <property type="component" value="Unassembled WGS sequence"/>
</dbReference>
<reference evidence="5" key="3">
    <citation type="submission" date="2022-01" db="EMBL/GenBank/DDBJ databases">
        <authorList>
            <person name="Rubenstein D.R."/>
        </authorList>
    </citation>
    <scope>NUCLEOTIDE SEQUENCE</scope>
    <source>
        <strain evidence="5">SS15</strain>
        <tissue evidence="5">Liver</tissue>
    </source>
</reference>
<feature type="compositionally biased region" description="Basic and acidic residues" evidence="3">
    <location>
        <begin position="1171"/>
        <end position="1181"/>
    </location>
</feature>
<organism evidence="4">
    <name type="scientific">Lamprotornis superbus</name>
    <dbReference type="NCBI Taxonomy" id="245042"/>
    <lineage>
        <taxon>Eukaryota</taxon>
        <taxon>Metazoa</taxon>
        <taxon>Chordata</taxon>
        <taxon>Craniata</taxon>
        <taxon>Vertebrata</taxon>
        <taxon>Euteleostomi</taxon>
        <taxon>Archelosauria</taxon>
        <taxon>Archosauria</taxon>
        <taxon>Dinosauria</taxon>
        <taxon>Saurischia</taxon>
        <taxon>Theropoda</taxon>
        <taxon>Coelurosauria</taxon>
        <taxon>Aves</taxon>
        <taxon>Neognathae</taxon>
        <taxon>Neoaves</taxon>
        <taxon>Telluraves</taxon>
        <taxon>Australaves</taxon>
        <taxon>Passeriformes</taxon>
        <taxon>Sturnidae</taxon>
        <taxon>Lamprotornis</taxon>
    </lineage>
</organism>
<dbReference type="OrthoDB" id="447516at2759"/>
<keyword evidence="2" id="KW-0539">Nucleus</keyword>
<dbReference type="InterPro" id="IPR052082">
    <property type="entry name" value="Myelin_sheath_structural"/>
</dbReference>
<dbReference type="GO" id="GO:0043034">
    <property type="term" value="C:costamere"/>
    <property type="evidence" value="ECO:0007669"/>
    <property type="project" value="TreeGrafter"/>
</dbReference>
<dbReference type="EMBL" id="JADDUC010000017">
    <property type="protein sequence ID" value="KAG0126701.1"/>
    <property type="molecule type" value="Genomic_DNA"/>
</dbReference>
<evidence type="ECO:0000256" key="3">
    <source>
        <dbReference type="SAM" id="MobiDB-lite"/>
    </source>
</evidence>
<evidence type="ECO:0000256" key="2">
    <source>
        <dbReference type="ARBA" id="ARBA00023242"/>
    </source>
</evidence>
<dbReference type="GO" id="GO:0005634">
    <property type="term" value="C:nucleus"/>
    <property type="evidence" value="ECO:0007669"/>
    <property type="project" value="UniProtKB-SubCell"/>
</dbReference>
<feature type="compositionally biased region" description="Basic and acidic residues" evidence="3">
    <location>
        <begin position="1288"/>
        <end position="1312"/>
    </location>
</feature>
<feature type="compositionally biased region" description="Basic and acidic residues" evidence="3">
    <location>
        <begin position="1204"/>
        <end position="1217"/>
    </location>
</feature>
<protein>
    <submittedName>
        <fullName evidence="4">Protein AHNAK2</fullName>
    </submittedName>
</protein>
<proteinExistence type="predicted"/>
<feature type="non-terminal residue" evidence="4">
    <location>
        <position position="1"/>
    </location>
</feature>
<dbReference type="PANTHER" id="PTHR23348:SF41">
    <property type="entry name" value="NEUROBLAST DIFFERENTIATION-ASSOCIATED PROTEIN AHNAK"/>
    <property type="match status" value="1"/>
</dbReference>
<feature type="compositionally biased region" description="Basic and acidic residues" evidence="3">
    <location>
        <begin position="707"/>
        <end position="720"/>
    </location>
</feature>
<keyword evidence="6" id="KW-1185">Reference proteome</keyword>
<reference evidence="5 6" key="2">
    <citation type="journal article" date="2021" name="J. Hered.">
        <title>Feather Gene Expression Elucidates the Developmental Basis of Plumage Iridescence in African Starlings.</title>
        <authorList>
            <person name="Rubenstein D.R."/>
            <person name="Corvelo A."/>
            <person name="MacManes M.D."/>
            <person name="Maia R."/>
            <person name="Narzisi G."/>
            <person name="Rousaki A."/>
            <person name="Vandenabeele P."/>
            <person name="Shawkey M.D."/>
            <person name="Solomon J."/>
        </authorList>
    </citation>
    <scope>NUCLEOTIDE SEQUENCE [LARGE SCALE GENOMIC DNA]</scope>
    <source>
        <strain evidence="5">SS15</strain>
    </source>
</reference>
<gene>
    <name evidence="5" type="ORF">IHE44_0013630</name>
    <name evidence="4" type="ORF">IHE44_003544</name>
</gene>
<evidence type="ECO:0000313" key="5">
    <source>
        <dbReference type="EMBL" id="KAI1237551.1"/>
    </source>
</evidence>
<evidence type="ECO:0000313" key="6">
    <source>
        <dbReference type="Proteomes" id="UP000618051"/>
    </source>
</evidence>
<evidence type="ECO:0000313" key="4">
    <source>
        <dbReference type="EMBL" id="KAG0126701.1"/>
    </source>
</evidence>
<dbReference type="EMBL" id="JADDUC020000007">
    <property type="protein sequence ID" value="KAI1237551.1"/>
    <property type="molecule type" value="Genomic_DNA"/>
</dbReference>
<feature type="region of interest" description="Disordered" evidence="3">
    <location>
        <begin position="465"/>
        <end position="502"/>
    </location>
</feature>
<feature type="region of interest" description="Disordered" evidence="3">
    <location>
        <begin position="707"/>
        <end position="734"/>
    </location>
</feature>
<dbReference type="GO" id="GO:0043484">
    <property type="term" value="P:regulation of RNA splicing"/>
    <property type="evidence" value="ECO:0007669"/>
    <property type="project" value="TreeGrafter"/>
</dbReference>
<feature type="compositionally biased region" description="Basic and acidic residues" evidence="3">
    <location>
        <begin position="1240"/>
        <end position="1268"/>
    </location>
</feature>
<feature type="region of interest" description="Disordered" evidence="3">
    <location>
        <begin position="799"/>
        <end position="834"/>
    </location>
</feature>
<evidence type="ECO:0000256" key="1">
    <source>
        <dbReference type="ARBA" id="ARBA00004123"/>
    </source>
</evidence>
<dbReference type="PANTHER" id="PTHR23348">
    <property type="entry name" value="PERIAXIN/AHNAK"/>
    <property type="match status" value="1"/>
</dbReference>
<name>A0A835TYY8_9PASS</name>
<feature type="region of interest" description="Disordered" evidence="3">
    <location>
        <begin position="550"/>
        <end position="577"/>
    </location>
</feature>
<feature type="compositionally biased region" description="Acidic residues" evidence="3">
    <location>
        <begin position="1194"/>
        <end position="1203"/>
    </location>
</feature>
<feature type="region of interest" description="Disordered" evidence="3">
    <location>
        <begin position="1135"/>
        <end position="1155"/>
    </location>
</feature>
<accession>A0A835TYY8</accession>
<feature type="compositionally biased region" description="Basic and acidic residues" evidence="3">
    <location>
        <begin position="1138"/>
        <end position="1152"/>
    </location>
</feature>
<reference evidence="4" key="1">
    <citation type="submission" date="2020-10" db="EMBL/GenBank/DDBJ databases">
        <title>Feather gene expression reveals the developmental basis of iridescence in African starlings.</title>
        <authorList>
            <person name="Rubenstein D.R."/>
        </authorList>
    </citation>
    <scope>NUCLEOTIDE SEQUENCE</scope>
    <source>
        <strain evidence="4">SS15</strain>
        <tissue evidence="4">Liver</tissue>
    </source>
</reference>
<comment type="caution">
    <text evidence="4">The sequence shown here is derived from an EMBL/GenBank/DDBJ whole genome shotgun (WGS) entry which is preliminary data.</text>
</comment>